<dbReference type="STRING" id="439228.SAMN06295920_104132"/>
<keyword evidence="6 7" id="KW-0472">Membrane</keyword>
<keyword evidence="3" id="KW-1003">Cell membrane</keyword>
<comment type="similarity">
    <text evidence="2">Belongs to the acyltransferase 3 family.</text>
</comment>
<feature type="transmembrane region" description="Helical" evidence="7">
    <location>
        <begin position="28"/>
        <end position="45"/>
    </location>
</feature>
<reference evidence="10" key="1">
    <citation type="submission" date="2017-02" db="EMBL/GenBank/DDBJ databases">
        <authorList>
            <person name="Varghese N."/>
            <person name="Submissions S."/>
        </authorList>
    </citation>
    <scope>NUCLEOTIDE SEQUENCE [LARGE SCALE GENOMIC DNA]</scope>
    <source>
        <strain evidence="10">UM2</strain>
    </source>
</reference>
<dbReference type="Proteomes" id="UP000189818">
    <property type="component" value="Unassembled WGS sequence"/>
</dbReference>
<dbReference type="PANTHER" id="PTHR40074">
    <property type="entry name" value="O-ACETYLTRANSFERASE WECH"/>
    <property type="match status" value="1"/>
</dbReference>
<gene>
    <name evidence="9" type="ORF">SAMN06295920_104132</name>
</gene>
<feature type="transmembrane region" description="Helical" evidence="7">
    <location>
        <begin position="103"/>
        <end position="122"/>
    </location>
</feature>
<organism evidence="9 10">
    <name type="scientific">Rhizorhabdus histidinilytica</name>
    <dbReference type="NCBI Taxonomy" id="439228"/>
    <lineage>
        <taxon>Bacteria</taxon>
        <taxon>Pseudomonadati</taxon>
        <taxon>Pseudomonadota</taxon>
        <taxon>Alphaproteobacteria</taxon>
        <taxon>Sphingomonadales</taxon>
        <taxon>Sphingomonadaceae</taxon>
        <taxon>Rhizorhabdus</taxon>
    </lineage>
</organism>
<feature type="transmembrane region" description="Helical" evidence="7">
    <location>
        <begin position="190"/>
        <end position="209"/>
    </location>
</feature>
<name>A0A1T5CLR2_9SPHN</name>
<evidence type="ECO:0000259" key="8">
    <source>
        <dbReference type="Pfam" id="PF01757"/>
    </source>
</evidence>
<evidence type="ECO:0000256" key="4">
    <source>
        <dbReference type="ARBA" id="ARBA00022692"/>
    </source>
</evidence>
<dbReference type="Pfam" id="PF01757">
    <property type="entry name" value="Acyl_transf_3"/>
    <property type="match status" value="1"/>
</dbReference>
<dbReference type="OrthoDB" id="8678265at2"/>
<dbReference type="GO" id="GO:0005886">
    <property type="term" value="C:plasma membrane"/>
    <property type="evidence" value="ECO:0007669"/>
    <property type="project" value="UniProtKB-SubCell"/>
</dbReference>
<evidence type="ECO:0000256" key="3">
    <source>
        <dbReference type="ARBA" id="ARBA00022475"/>
    </source>
</evidence>
<sequence length="345" mass="37308">MSSQAPAPRIPVPAAAARMPKAVDRVQVTRGLACLLLVLFHVVGGKADDGLRIADASLGRQILDVLLYVRMPLFAFISGYVYTLKPLDPARPGPFLQGKLRRLALPLLTATTIFYLTALARAPQPPADAVLGLLHAYVFSYEIYWFLQAMLLIFLLLPLLERFLLHSAAGCAAAVLAGFLLTVPAEPIDFLSINGAAFLAPFFFIGIAARRFIGTLSPTWTLALLAVLIVAFALHIHNVATLPPHMGARRGTWLSLLIGGITPLLLVAHVPRIALLARIGHASFAIFLFHIFFIVAMRMLLRAIGIEDFAIHLLAGLAAAIAGPMLLETLLAKGKATRRLFLGLR</sequence>
<proteinExistence type="inferred from homology"/>
<evidence type="ECO:0000256" key="6">
    <source>
        <dbReference type="ARBA" id="ARBA00023136"/>
    </source>
</evidence>
<feature type="transmembrane region" description="Helical" evidence="7">
    <location>
        <begin position="65"/>
        <end position="82"/>
    </location>
</feature>
<feature type="transmembrane region" description="Helical" evidence="7">
    <location>
        <begin position="252"/>
        <end position="270"/>
    </location>
</feature>
<protein>
    <submittedName>
        <fullName evidence="9">Surface polysaccharide O-acyltransferase, integral membrane enzyme</fullName>
    </submittedName>
</protein>
<keyword evidence="9" id="KW-0012">Acyltransferase</keyword>
<dbReference type="RefSeq" id="WP_079648046.1">
    <property type="nucleotide sequence ID" value="NZ_FUYM01000004.1"/>
</dbReference>
<evidence type="ECO:0000256" key="1">
    <source>
        <dbReference type="ARBA" id="ARBA00004651"/>
    </source>
</evidence>
<feature type="transmembrane region" description="Helical" evidence="7">
    <location>
        <begin position="134"/>
        <end position="156"/>
    </location>
</feature>
<evidence type="ECO:0000313" key="9">
    <source>
        <dbReference type="EMBL" id="SKB60273.1"/>
    </source>
</evidence>
<keyword evidence="4 7" id="KW-0812">Transmembrane</keyword>
<evidence type="ECO:0000256" key="2">
    <source>
        <dbReference type="ARBA" id="ARBA00007400"/>
    </source>
</evidence>
<evidence type="ECO:0000256" key="7">
    <source>
        <dbReference type="SAM" id="Phobius"/>
    </source>
</evidence>
<evidence type="ECO:0000313" key="10">
    <source>
        <dbReference type="Proteomes" id="UP000189818"/>
    </source>
</evidence>
<accession>A0A1T5CLR2</accession>
<dbReference type="EMBL" id="FUYM01000004">
    <property type="protein sequence ID" value="SKB60273.1"/>
    <property type="molecule type" value="Genomic_DNA"/>
</dbReference>
<keyword evidence="10" id="KW-1185">Reference proteome</keyword>
<evidence type="ECO:0000256" key="5">
    <source>
        <dbReference type="ARBA" id="ARBA00022989"/>
    </source>
</evidence>
<feature type="transmembrane region" description="Helical" evidence="7">
    <location>
        <begin position="310"/>
        <end position="331"/>
    </location>
</feature>
<keyword evidence="9" id="KW-0808">Transferase</keyword>
<keyword evidence="5 7" id="KW-1133">Transmembrane helix</keyword>
<feature type="transmembrane region" description="Helical" evidence="7">
    <location>
        <begin position="221"/>
        <end position="240"/>
    </location>
</feature>
<feature type="transmembrane region" description="Helical" evidence="7">
    <location>
        <begin position="163"/>
        <end position="184"/>
    </location>
</feature>
<dbReference type="GO" id="GO:0016413">
    <property type="term" value="F:O-acetyltransferase activity"/>
    <property type="evidence" value="ECO:0007669"/>
    <property type="project" value="TreeGrafter"/>
</dbReference>
<feature type="transmembrane region" description="Helical" evidence="7">
    <location>
        <begin position="282"/>
        <end position="304"/>
    </location>
</feature>
<dbReference type="GO" id="GO:0009246">
    <property type="term" value="P:enterobacterial common antigen biosynthetic process"/>
    <property type="evidence" value="ECO:0007669"/>
    <property type="project" value="TreeGrafter"/>
</dbReference>
<dbReference type="PANTHER" id="PTHR40074:SF2">
    <property type="entry name" value="O-ACETYLTRANSFERASE WECH"/>
    <property type="match status" value="1"/>
</dbReference>
<feature type="domain" description="Acyltransferase 3" evidence="8">
    <location>
        <begin position="26"/>
        <end position="327"/>
    </location>
</feature>
<comment type="subcellular location">
    <subcellularLocation>
        <location evidence="1">Cell membrane</location>
        <topology evidence="1">Multi-pass membrane protein</topology>
    </subcellularLocation>
</comment>
<dbReference type="InterPro" id="IPR002656">
    <property type="entry name" value="Acyl_transf_3_dom"/>
</dbReference>
<dbReference type="AlphaFoldDB" id="A0A1T5CLR2"/>